<dbReference type="InterPro" id="IPR036513">
    <property type="entry name" value="STAS_dom_sf"/>
</dbReference>
<accession>A0A174ZVB8</accession>
<evidence type="ECO:0000256" key="5">
    <source>
        <dbReference type="SAM" id="Phobius"/>
    </source>
</evidence>
<name>A0A174ZVB8_9FIRM</name>
<evidence type="ECO:0000313" key="8">
    <source>
        <dbReference type="Proteomes" id="UP000095662"/>
    </source>
</evidence>
<feature type="transmembrane region" description="Helical" evidence="5">
    <location>
        <begin position="173"/>
        <end position="189"/>
    </location>
</feature>
<dbReference type="STRING" id="39492.ERS852540_01983"/>
<dbReference type="GO" id="GO:0016020">
    <property type="term" value="C:membrane"/>
    <property type="evidence" value="ECO:0007669"/>
    <property type="project" value="UniProtKB-SubCell"/>
</dbReference>
<sequence length="567" mass="60021">MIKRYFKRLKTEFKGYNAGKFGKDVLAGITVAAVALPLALAFGISSGATAAAGLITALIAGVVIGLLSGASYQISGPTGAMAAILCSLVATYQIQGVFIACFMSGAILLLCGIFKLGGLVQFIPTPVITGFTSGIAIIIAFGQINNLTGLKCEGASTIDKIVSYFNMPQTLDFEAIAIGVCVIVFMLIYPKKLNAIIPSSLMSIIIATALNFIFNFNVGIVGEIPQTLLLNDRLDITAIDFDTVKNLIFPAISIAALGLIESLLCGASAGRMKNEKLDSDQELVAQGIGNMLIPFFGGVPATAAIARTSVAIKSGAQTRIAGAIHSLVLLASMFLLGGVMSKIPMAALAGVLIVTAWRMNEFAVIKDIFGRKIKTAMFQYLITMAATVIFDLTVAIIIGILFSVIMFVLKVSDMTVNVADVDPAKIDIADKDGKLCGTKVVYVTGPLYFGTSNKLSEKLSHLEVDDGGKLIFSMRGVPIADISGVQAMKELCDSLSARKIEIYFSCVQPAVDEMFHRCGLIETYGEERFFWSTDKAMKFIAGKTVNVCPVCSANTSNTAVTAETASV</sequence>
<dbReference type="InterPro" id="IPR011547">
    <property type="entry name" value="SLC26A/SulP_dom"/>
</dbReference>
<gene>
    <name evidence="7" type="primary">ychM</name>
    <name evidence="7" type="ORF">ERS852540_01983</name>
</gene>
<dbReference type="Proteomes" id="UP000095662">
    <property type="component" value="Unassembled WGS sequence"/>
</dbReference>
<feature type="transmembrane region" description="Helical" evidence="5">
    <location>
        <begin position="380"/>
        <end position="409"/>
    </location>
</feature>
<dbReference type="InterPro" id="IPR002645">
    <property type="entry name" value="STAS_dom"/>
</dbReference>
<feature type="transmembrane region" description="Helical" evidence="5">
    <location>
        <begin position="201"/>
        <end position="222"/>
    </location>
</feature>
<keyword evidence="4 5" id="KW-0472">Membrane</keyword>
<evidence type="ECO:0000256" key="4">
    <source>
        <dbReference type="ARBA" id="ARBA00023136"/>
    </source>
</evidence>
<dbReference type="SUPFAM" id="SSF52091">
    <property type="entry name" value="SpoIIaa-like"/>
    <property type="match status" value="1"/>
</dbReference>
<feature type="transmembrane region" description="Helical" evidence="5">
    <location>
        <begin position="21"/>
        <end position="42"/>
    </location>
</feature>
<feature type="transmembrane region" description="Helical" evidence="5">
    <location>
        <begin position="97"/>
        <end position="116"/>
    </location>
</feature>
<keyword evidence="3 5" id="KW-1133">Transmembrane helix</keyword>
<protein>
    <submittedName>
        <fullName evidence="7">Putative sulfate transporter ychM</fullName>
    </submittedName>
</protein>
<dbReference type="PROSITE" id="PS50801">
    <property type="entry name" value="STAS"/>
    <property type="match status" value="1"/>
</dbReference>
<organism evidence="7 8">
    <name type="scientific">[Eubacterium] siraeum</name>
    <dbReference type="NCBI Taxonomy" id="39492"/>
    <lineage>
        <taxon>Bacteria</taxon>
        <taxon>Bacillati</taxon>
        <taxon>Bacillota</taxon>
        <taxon>Clostridia</taxon>
        <taxon>Eubacteriales</taxon>
        <taxon>Oscillospiraceae</taxon>
        <taxon>Oscillospiraceae incertae sedis</taxon>
    </lineage>
</organism>
<evidence type="ECO:0000256" key="2">
    <source>
        <dbReference type="ARBA" id="ARBA00022692"/>
    </source>
</evidence>
<evidence type="ECO:0000256" key="1">
    <source>
        <dbReference type="ARBA" id="ARBA00004141"/>
    </source>
</evidence>
<feature type="transmembrane region" description="Helical" evidence="5">
    <location>
        <begin position="123"/>
        <end position="144"/>
    </location>
</feature>
<proteinExistence type="predicted"/>
<evidence type="ECO:0000313" key="7">
    <source>
        <dbReference type="EMBL" id="CUQ89697.1"/>
    </source>
</evidence>
<reference evidence="7 8" key="1">
    <citation type="submission" date="2015-09" db="EMBL/GenBank/DDBJ databases">
        <authorList>
            <consortium name="Pathogen Informatics"/>
        </authorList>
    </citation>
    <scope>NUCLEOTIDE SEQUENCE [LARGE SCALE GENOMIC DNA]</scope>
    <source>
        <strain evidence="7 8">2789STDY5834928</strain>
    </source>
</reference>
<comment type="subcellular location">
    <subcellularLocation>
        <location evidence="1">Membrane</location>
        <topology evidence="1">Multi-pass membrane protein</topology>
    </subcellularLocation>
</comment>
<dbReference type="CDD" id="cd07042">
    <property type="entry name" value="STAS_SulP_like_sulfate_transporter"/>
    <property type="match status" value="1"/>
</dbReference>
<feature type="transmembrane region" description="Helical" evidence="5">
    <location>
        <begin position="343"/>
        <end position="359"/>
    </location>
</feature>
<dbReference type="AlphaFoldDB" id="A0A174ZVB8"/>
<evidence type="ECO:0000259" key="6">
    <source>
        <dbReference type="PROSITE" id="PS50801"/>
    </source>
</evidence>
<dbReference type="Pfam" id="PF01740">
    <property type="entry name" value="STAS"/>
    <property type="match status" value="1"/>
</dbReference>
<feature type="domain" description="STAS" evidence="6">
    <location>
        <begin position="437"/>
        <end position="540"/>
    </location>
</feature>
<keyword evidence="2 5" id="KW-0812">Transmembrane</keyword>
<dbReference type="Pfam" id="PF00916">
    <property type="entry name" value="Sulfate_transp"/>
    <property type="match status" value="1"/>
</dbReference>
<dbReference type="Gene3D" id="3.30.750.24">
    <property type="entry name" value="STAS domain"/>
    <property type="match status" value="1"/>
</dbReference>
<evidence type="ECO:0000256" key="3">
    <source>
        <dbReference type="ARBA" id="ARBA00022989"/>
    </source>
</evidence>
<dbReference type="InterPro" id="IPR001902">
    <property type="entry name" value="SLC26A/SulP_fam"/>
</dbReference>
<feature type="transmembrane region" description="Helical" evidence="5">
    <location>
        <begin position="247"/>
        <end position="267"/>
    </location>
</feature>
<dbReference type="PANTHER" id="PTHR11814">
    <property type="entry name" value="SULFATE TRANSPORTER"/>
    <property type="match status" value="1"/>
</dbReference>
<dbReference type="OrthoDB" id="9771198at2"/>
<dbReference type="EMBL" id="CZBY01000017">
    <property type="protein sequence ID" value="CUQ89697.1"/>
    <property type="molecule type" value="Genomic_DNA"/>
</dbReference>
<feature type="transmembrane region" description="Helical" evidence="5">
    <location>
        <begin position="48"/>
        <end position="67"/>
    </location>
</feature>
<dbReference type="GO" id="GO:0055085">
    <property type="term" value="P:transmembrane transport"/>
    <property type="evidence" value="ECO:0007669"/>
    <property type="project" value="InterPro"/>
</dbReference>